<accession>A0A3Q9FQ97</accession>
<dbReference type="RefSeq" id="WP_126617107.1">
    <property type="nucleotide sequence ID" value="NZ_CP034562.1"/>
</dbReference>
<sequence length="142" mass="15594">MYNFANNYTRWKGMIDGFVEAGGQVVTTGSSDIDVYDVGAAVASGYIKNKWLAFGIGASGWFIDSKTSQIQQGKYLNKAKFMDYSIDTFTGINELVMSSLSGHFLGKSVGNSTAGKVLMQVHDGLYDWGYKALGERMKKKGW</sequence>
<dbReference type="Proteomes" id="UP000267268">
    <property type="component" value="Chromosome 1"/>
</dbReference>
<protein>
    <submittedName>
        <fullName evidence="1">Uncharacterized protein</fullName>
    </submittedName>
</protein>
<keyword evidence="2" id="KW-1185">Reference proteome</keyword>
<reference evidence="1 2" key="1">
    <citation type="submission" date="2018-12" db="EMBL/GenBank/DDBJ databases">
        <title>Flammeovirga pectinis sp. nov., isolated from the gut of the Korean scallop, Patinopecten yessoensis.</title>
        <authorList>
            <person name="Bae J.-W."/>
            <person name="Jeong Y.-S."/>
            <person name="Kang W."/>
        </authorList>
    </citation>
    <scope>NUCLEOTIDE SEQUENCE [LARGE SCALE GENOMIC DNA]</scope>
    <source>
        <strain evidence="1 2">L12M1</strain>
    </source>
</reference>
<gene>
    <name evidence="1" type="ORF">EI427_17325</name>
</gene>
<name>A0A3Q9FQ97_9BACT</name>
<dbReference type="KEGG" id="fll:EI427_17325"/>
<evidence type="ECO:0000313" key="1">
    <source>
        <dbReference type="EMBL" id="AZQ63922.1"/>
    </source>
</evidence>
<organism evidence="1 2">
    <name type="scientific">Flammeovirga pectinis</name>
    <dbReference type="NCBI Taxonomy" id="2494373"/>
    <lineage>
        <taxon>Bacteria</taxon>
        <taxon>Pseudomonadati</taxon>
        <taxon>Bacteroidota</taxon>
        <taxon>Cytophagia</taxon>
        <taxon>Cytophagales</taxon>
        <taxon>Flammeovirgaceae</taxon>
        <taxon>Flammeovirga</taxon>
    </lineage>
</organism>
<dbReference type="EMBL" id="CP034562">
    <property type="protein sequence ID" value="AZQ63922.1"/>
    <property type="molecule type" value="Genomic_DNA"/>
</dbReference>
<proteinExistence type="predicted"/>
<dbReference type="AlphaFoldDB" id="A0A3Q9FQ97"/>
<evidence type="ECO:0000313" key="2">
    <source>
        <dbReference type="Proteomes" id="UP000267268"/>
    </source>
</evidence>